<sequence length="199" mass="19814">MATPAADGDDDSGLAAAAAVLGVTAEARVVGRGSLRAALPVTDLAVAAFGLLGRAVAALADAADLPGPREVVVHRGRAEAWCGQHVEPVGWVLPAPWDPLSGSFPTRDGGWIRTHANAPRHRAALLTVTGCAPDADADALARAIAGWAARDLEDAVVSAGGVAAALRSEGEWAATEAGRAVAAEPLVARQDGGPGAGSC</sequence>
<accession>A0A399T3X1</accession>
<evidence type="ECO:0000313" key="2">
    <source>
        <dbReference type="Proteomes" id="UP000266484"/>
    </source>
</evidence>
<dbReference type="InterPro" id="IPR023606">
    <property type="entry name" value="CoA-Trfase_III_dom_1_sf"/>
</dbReference>
<feature type="non-terminal residue" evidence="1">
    <location>
        <position position="199"/>
    </location>
</feature>
<protein>
    <submittedName>
        <fullName evidence="1">Acyl-CoA transferase</fullName>
    </submittedName>
</protein>
<dbReference type="SUPFAM" id="SSF89796">
    <property type="entry name" value="CoA-transferase family III (CaiB/BaiF)"/>
    <property type="match status" value="1"/>
</dbReference>
<dbReference type="Proteomes" id="UP000266484">
    <property type="component" value="Unassembled WGS sequence"/>
</dbReference>
<comment type="caution">
    <text evidence="1">The sequence shown here is derived from an EMBL/GenBank/DDBJ whole genome shotgun (WGS) entry which is preliminary data.</text>
</comment>
<evidence type="ECO:0000313" key="1">
    <source>
        <dbReference type="EMBL" id="RIJ49614.1"/>
    </source>
</evidence>
<organism evidence="1 2">
    <name type="scientific">Clavibacter lycopersici</name>
    <dbReference type="NCBI Taxonomy" id="2301718"/>
    <lineage>
        <taxon>Bacteria</taxon>
        <taxon>Bacillati</taxon>
        <taxon>Actinomycetota</taxon>
        <taxon>Actinomycetes</taxon>
        <taxon>Micrococcales</taxon>
        <taxon>Microbacteriaceae</taxon>
        <taxon>Clavibacter</taxon>
    </lineage>
</organism>
<keyword evidence="2" id="KW-1185">Reference proteome</keyword>
<dbReference type="AlphaFoldDB" id="A0A399T3X1"/>
<proteinExistence type="predicted"/>
<dbReference type="GO" id="GO:0016740">
    <property type="term" value="F:transferase activity"/>
    <property type="evidence" value="ECO:0007669"/>
    <property type="project" value="UniProtKB-KW"/>
</dbReference>
<gene>
    <name evidence="1" type="ORF">DZG00_11720</name>
</gene>
<name>A0A399T3X1_9MICO</name>
<reference evidence="1 2" key="1">
    <citation type="submission" date="2018-08" db="EMBL/GenBank/DDBJ databases">
        <title>Genome Sequence of Clavibacter michiganensis Subspecies type strains, and the Atypical Peach-Colored Strains Isolated from Tomato.</title>
        <authorList>
            <person name="Osdaghi E."/>
            <person name="Portier P."/>
            <person name="Briand M."/>
            <person name="Jacques M.-A."/>
        </authorList>
    </citation>
    <scope>NUCLEOTIDE SEQUENCE [LARGE SCALE GENOMIC DNA]</scope>
    <source>
        <strain evidence="1 2">CFBP 8615</strain>
    </source>
</reference>
<keyword evidence="1" id="KW-0808">Transferase</keyword>
<dbReference type="EMBL" id="QWGT01000192">
    <property type="protein sequence ID" value="RIJ49614.1"/>
    <property type="molecule type" value="Genomic_DNA"/>
</dbReference>